<proteinExistence type="predicted"/>
<organism evidence="1 2">
    <name type="scientific">Ligilactobacillus animalis</name>
    <dbReference type="NCBI Taxonomy" id="1605"/>
    <lineage>
        <taxon>Bacteria</taxon>
        <taxon>Bacillati</taxon>
        <taxon>Bacillota</taxon>
        <taxon>Bacilli</taxon>
        <taxon>Lactobacillales</taxon>
        <taxon>Lactobacillaceae</taxon>
        <taxon>Ligilactobacillus</taxon>
    </lineage>
</organism>
<protein>
    <submittedName>
        <fullName evidence="1">Phage terminase, small subunit, P27 family TC 45 60 45 60</fullName>
    </submittedName>
</protein>
<dbReference type="NCBIfam" id="TIGR01558">
    <property type="entry name" value="sm_term_P27"/>
    <property type="match status" value="1"/>
</dbReference>
<dbReference type="InterPro" id="IPR006448">
    <property type="entry name" value="Phage_term_ssu_P27"/>
</dbReference>
<accession>A0ABR4RQT3</accession>
<gene>
    <name evidence="1" type="ORF">Lani381_0387</name>
</gene>
<name>A0ABR4RQT3_9LACO</name>
<dbReference type="RefSeq" id="WP_035447263.1">
    <property type="nucleotide sequence ID" value="NZ_CP195054.1"/>
</dbReference>
<dbReference type="Proteomes" id="UP000027129">
    <property type="component" value="Unassembled WGS sequence"/>
</dbReference>
<comment type="caution">
    <text evidence="1">The sequence shown here is derived from an EMBL/GenBank/DDBJ whole genome shotgun (WGS) entry which is preliminary data.</text>
</comment>
<evidence type="ECO:0000313" key="1">
    <source>
        <dbReference type="EMBL" id="KDA46367.1"/>
    </source>
</evidence>
<dbReference type="EMBL" id="JMHU01000004">
    <property type="protein sequence ID" value="KDA46367.1"/>
    <property type="molecule type" value="Genomic_DNA"/>
</dbReference>
<evidence type="ECO:0000313" key="2">
    <source>
        <dbReference type="Proteomes" id="UP000027129"/>
    </source>
</evidence>
<sequence length="147" mass="16431">MSKRSKELPDRPPSYLKGTAAAMWRRLVPLIKADPVVNDMDRTVVEAFCTNYQLMRQAYDDIQKNGITKPIYKTTISPVTGDVVAKDFTGFKRNPSTQILDSATAKLRSLGNELGLTPQSRADLMNIRLDDDNDGAMESLKEFFGKS</sequence>
<dbReference type="Pfam" id="PF05119">
    <property type="entry name" value="Terminase_4"/>
    <property type="match status" value="1"/>
</dbReference>
<reference evidence="1 2" key="1">
    <citation type="submission" date="2014-04" db="EMBL/GenBank/DDBJ databases">
        <title>Draft Genome Sequence of Lactobacillus animalis 381-IL-28.</title>
        <authorList>
            <person name="Sturino J.M."/>
            <person name="Rajendran M."/>
            <person name="Altermann E."/>
        </authorList>
    </citation>
    <scope>NUCLEOTIDE SEQUENCE [LARGE SCALE GENOMIC DNA]</scope>
    <source>
        <strain evidence="1 2">381-IL-28</strain>
    </source>
</reference>
<keyword evidence="2" id="KW-1185">Reference proteome</keyword>